<dbReference type="Gene3D" id="2.60.40.420">
    <property type="entry name" value="Cupredoxins - blue copper proteins"/>
    <property type="match status" value="3"/>
</dbReference>
<dbReference type="InterPro" id="IPR008972">
    <property type="entry name" value="Cupredoxin"/>
</dbReference>
<dbReference type="SUPFAM" id="SSF49503">
    <property type="entry name" value="Cupredoxins"/>
    <property type="match status" value="3"/>
</dbReference>
<reference evidence="7" key="1">
    <citation type="journal article" date="2016" name="Nature">
        <title>The genome of the seagrass Zostera marina reveals angiosperm adaptation to the sea.</title>
        <authorList>
            <person name="Olsen J.L."/>
            <person name="Rouze P."/>
            <person name="Verhelst B."/>
            <person name="Lin Y.-C."/>
            <person name="Bayer T."/>
            <person name="Collen J."/>
            <person name="Dattolo E."/>
            <person name="De Paoli E."/>
            <person name="Dittami S."/>
            <person name="Maumus F."/>
            <person name="Michel G."/>
            <person name="Kersting A."/>
            <person name="Lauritano C."/>
            <person name="Lohaus R."/>
            <person name="Toepel M."/>
            <person name="Tonon T."/>
            <person name="Vanneste K."/>
            <person name="Amirebrahimi M."/>
            <person name="Brakel J."/>
            <person name="Bostroem C."/>
            <person name="Chovatia M."/>
            <person name="Grimwood J."/>
            <person name="Jenkins J.W."/>
            <person name="Jueterbock A."/>
            <person name="Mraz A."/>
            <person name="Stam W.T."/>
            <person name="Tice H."/>
            <person name="Bornberg-Bauer E."/>
            <person name="Green P.J."/>
            <person name="Pearson G.A."/>
            <person name="Procaccini G."/>
            <person name="Duarte C.M."/>
            <person name="Schmutz J."/>
            <person name="Reusch T.B.H."/>
            <person name="Van de Peer Y."/>
        </authorList>
    </citation>
    <scope>NUCLEOTIDE SEQUENCE [LARGE SCALE GENOMIC DNA]</scope>
    <source>
        <strain evidence="7">cv. Finnish</strain>
    </source>
</reference>
<dbReference type="GO" id="GO:0005507">
    <property type="term" value="F:copper ion binding"/>
    <property type="evidence" value="ECO:0007669"/>
    <property type="project" value="InterPro"/>
</dbReference>
<dbReference type="Proteomes" id="UP000036987">
    <property type="component" value="Unassembled WGS sequence"/>
</dbReference>
<feature type="chain" id="PRO_5005527565" evidence="2">
    <location>
        <begin position="28"/>
        <end position="552"/>
    </location>
</feature>
<evidence type="ECO:0000256" key="1">
    <source>
        <dbReference type="ARBA" id="ARBA00010609"/>
    </source>
</evidence>
<feature type="signal peptide" evidence="2">
    <location>
        <begin position="1"/>
        <end position="27"/>
    </location>
</feature>
<dbReference type="Pfam" id="PF07731">
    <property type="entry name" value="Cu-oxidase_2"/>
    <property type="match status" value="1"/>
</dbReference>
<dbReference type="STRING" id="29655.A0A0K9PBE2"/>
<evidence type="ECO:0000259" key="4">
    <source>
        <dbReference type="Pfam" id="PF07731"/>
    </source>
</evidence>
<protein>
    <submittedName>
        <fullName evidence="6">Laccase 16</fullName>
    </submittedName>
</protein>
<dbReference type="InterPro" id="IPR011707">
    <property type="entry name" value="Cu-oxidase-like_N"/>
</dbReference>
<dbReference type="PANTHER" id="PTHR11709:SF27">
    <property type="entry name" value="OS01G0816700 PROTEIN"/>
    <property type="match status" value="1"/>
</dbReference>
<dbReference type="EMBL" id="LFYR01001032">
    <property type="protein sequence ID" value="KMZ65515.1"/>
    <property type="molecule type" value="Genomic_DNA"/>
</dbReference>
<dbReference type="InterPro" id="IPR001117">
    <property type="entry name" value="Cu-oxidase_2nd"/>
</dbReference>
<dbReference type="PANTHER" id="PTHR11709">
    <property type="entry name" value="MULTI-COPPER OXIDASE"/>
    <property type="match status" value="1"/>
</dbReference>
<evidence type="ECO:0000259" key="3">
    <source>
        <dbReference type="Pfam" id="PF00394"/>
    </source>
</evidence>
<name>A0A0K9PBE2_ZOSMR</name>
<keyword evidence="2" id="KW-0732">Signal</keyword>
<keyword evidence="7" id="KW-1185">Reference proteome</keyword>
<evidence type="ECO:0000259" key="5">
    <source>
        <dbReference type="Pfam" id="PF07732"/>
    </source>
</evidence>
<evidence type="ECO:0000313" key="6">
    <source>
        <dbReference type="EMBL" id="KMZ65515.1"/>
    </source>
</evidence>
<dbReference type="InterPro" id="IPR011706">
    <property type="entry name" value="Cu-oxidase_C"/>
</dbReference>
<feature type="domain" description="Plastocyanin-like" evidence="3">
    <location>
        <begin position="163"/>
        <end position="302"/>
    </location>
</feature>
<evidence type="ECO:0000256" key="2">
    <source>
        <dbReference type="SAM" id="SignalP"/>
    </source>
</evidence>
<feature type="domain" description="Plastocyanin-like" evidence="5">
    <location>
        <begin position="39"/>
        <end position="151"/>
    </location>
</feature>
<dbReference type="Pfam" id="PF07732">
    <property type="entry name" value="Cu-oxidase_3"/>
    <property type="match status" value="1"/>
</dbReference>
<organism evidence="6 7">
    <name type="scientific">Zostera marina</name>
    <name type="common">Eelgrass</name>
    <dbReference type="NCBI Taxonomy" id="29655"/>
    <lineage>
        <taxon>Eukaryota</taxon>
        <taxon>Viridiplantae</taxon>
        <taxon>Streptophyta</taxon>
        <taxon>Embryophyta</taxon>
        <taxon>Tracheophyta</taxon>
        <taxon>Spermatophyta</taxon>
        <taxon>Magnoliopsida</taxon>
        <taxon>Liliopsida</taxon>
        <taxon>Zosteraceae</taxon>
        <taxon>Zostera</taxon>
    </lineage>
</organism>
<sequence length="552" mass="62340">MAAGRVFTSSTFIRTLAFLLGINLVVAESPYQFFTWNITLGTISPMGVPQKAILINGDYPGPNINTTTNNNIVINVFNNLDDPFLFSWHGFQQRKNSWQDGMSGTNCPIMPGTNFTYKFQAKDQIGSYYYFPSLGMQKASGGFGGIRINSRMYIPVPYDQPEDDYTVLIGELYTQLYKALESRLDKGRGIGNPVGVHINGQTGKESTELFVMKPSKTYRYRICNIGIKVTLNFRIQGHNMLLVEMDGSHVVQNSYDSLDVHVGQCFSVLVTADKKPGAYQMMASTRFTKYDRSATGLIRYEGTKTPPSPDLPKAPVGWMWSLNQFESFEWNLTASAARPNPQGSYHYGSINITRTIKLHNSVGKVDGKNRYAINGKSFKESAVPLKLVEYYGIVDQYFKYDTIPDEPKTNDKSIVIEPIVIKAVYRDFVEIIFENPEKSVQSYHLDGYSFFAVGMGFGRWSEASRKGYNLVDAVSRHTIQVYPNSWSAIMLTFDNAGMWNLRSEVWERSYLGQQIYVSVISPARSLRDEYNMPESELLCGPFAKLPKPEPYT</sequence>
<comment type="similarity">
    <text evidence="1">Belongs to the multicopper oxidase family.</text>
</comment>
<gene>
    <name evidence="6" type="ORF">ZOSMA_31G01030</name>
</gene>
<accession>A0A0K9PBE2</accession>
<proteinExistence type="inferred from homology"/>
<dbReference type="OMA" id="RSIGRPN"/>
<dbReference type="GO" id="GO:0016491">
    <property type="term" value="F:oxidoreductase activity"/>
    <property type="evidence" value="ECO:0000318"/>
    <property type="project" value="GO_Central"/>
</dbReference>
<feature type="domain" description="Plastocyanin-like" evidence="4">
    <location>
        <begin position="404"/>
        <end position="522"/>
    </location>
</feature>
<evidence type="ECO:0000313" key="7">
    <source>
        <dbReference type="Proteomes" id="UP000036987"/>
    </source>
</evidence>
<dbReference type="Pfam" id="PF00394">
    <property type="entry name" value="Cu-oxidase"/>
    <property type="match status" value="1"/>
</dbReference>
<comment type="caution">
    <text evidence="6">The sequence shown here is derived from an EMBL/GenBank/DDBJ whole genome shotgun (WGS) entry which is preliminary data.</text>
</comment>
<dbReference type="AlphaFoldDB" id="A0A0K9PBE2"/>
<dbReference type="OrthoDB" id="2121828at2759"/>
<dbReference type="InterPro" id="IPR045087">
    <property type="entry name" value="Cu-oxidase_fam"/>
</dbReference>